<feature type="region of interest" description="Disordered" evidence="3">
    <location>
        <begin position="192"/>
        <end position="213"/>
    </location>
</feature>
<dbReference type="InterPro" id="IPR045078">
    <property type="entry name" value="TST/MPST-like"/>
</dbReference>
<evidence type="ECO:0000313" key="5">
    <source>
        <dbReference type="EMBL" id="AID69658.1"/>
    </source>
</evidence>
<dbReference type="InterPro" id="IPR001763">
    <property type="entry name" value="Rhodanese-like_dom"/>
</dbReference>
<dbReference type="GO" id="GO:0004792">
    <property type="term" value="F:thiosulfate-cyanide sulfurtransferase activity"/>
    <property type="evidence" value="ECO:0007669"/>
    <property type="project" value="TreeGrafter"/>
</dbReference>
<dbReference type="AlphaFoldDB" id="A0A068FW71"/>
<evidence type="ECO:0000259" key="4">
    <source>
        <dbReference type="PROSITE" id="PS50206"/>
    </source>
</evidence>
<reference evidence="5" key="1">
    <citation type="submission" date="2014-04" db="EMBL/GenBank/DDBJ databases">
        <authorList>
            <person name="Felczykowska A."/>
            <person name="Dydecka A."/>
            <person name="Bohdanowicz M."/>
            <person name="Gasior T."/>
            <person name="Sobon M."/>
            <person name="Kobos J."/>
            <person name="Bloch S."/>
            <person name="Nejman-Falenczyk B."/>
            <person name="Wegrzyn G."/>
        </authorList>
    </citation>
    <scope>NUCLEOTIDE SEQUENCE</scope>
</reference>
<accession>A0A068FW71</accession>
<feature type="domain" description="Rhodanese" evidence="4">
    <location>
        <begin position="30"/>
        <end position="152"/>
    </location>
</feature>
<dbReference type="NCBIfam" id="NF008557">
    <property type="entry name" value="PRK11493.1"/>
    <property type="match status" value="1"/>
</dbReference>
<feature type="domain" description="Rhodanese" evidence="4">
    <location>
        <begin position="182"/>
        <end position="295"/>
    </location>
</feature>
<gene>
    <name evidence="5" type="primary">thsT</name>
</gene>
<sequence length="299" mass="31840">MRREDVFVSPQWLAERLGLANRFGLAERLAQPDVVAVDGSWYLPTMLKDGAPRNGRAEYEAGHIQGAVFFDLDAVSDQASDLPHMMPGPVQFSSAMRRLGIADGHTLVVYDGAGLFSAPRVWWMLKSMGARQVFLLDGGLPGWIEAGLPLSDEPVKRAPSHFSARVDASVIADMDSVARALDNGSASVIDARPTPRFEGSVPEPRPGLRAGHMPGARSMPFTDLIEDGRLKSVAALETLFAEKGIDRAAPIITSCGSGVSAVTLALALQLAGARDVRIYDGSWAQWGGAPDKPVATGPA</sequence>
<dbReference type="CDD" id="cd01449">
    <property type="entry name" value="TST_Repeat_2"/>
    <property type="match status" value="1"/>
</dbReference>
<dbReference type="SUPFAM" id="SSF52821">
    <property type="entry name" value="Rhodanese/Cell cycle control phosphatase"/>
    <property type="match status" value="2"/>
</dbReference>
<proteinExistence type="predicted"/>
<dbReference type="PROSITE" id="PS50206">
    <property type="entry name" value="RHODANESE_3"/>
    <property type="match status" value="2"/>
</dbReference>
<evidence type="ECO:0000256" key="2">
    <source>
        <dbReference type="ARBA" id="ARBA00022737"/>
    </source>
</evidence>
<organism evidence="5">
    <name type="scientific">uncultured organism</name>
    <dbReference type="NCBI Taxonomy" id="155900"/>
    <lineage>
        <taxon>unclassified sequences</taxon>
        <taxon>environmental samples</taxon>
    </lineage>
</organism>
<dbReference type="FunFam" id="3.40.250.10:FF:000001">
    <property type="entry name" value="Sulfurtransferase"/>
    <property type="match status" value="1"/>
</dbReference>
<dbReference type="PANTHER" id="PTHR11364:SF27">
    <property type="entry name" value="SULFURTRANSFERASE"/>
    <property type="match status" value="1"/>
</dbReference>
<evidence type="ECO:0000256" key="1">
    <source>
        <dbReference type="ARBA" id="ARBA00022679"/>
    </source>
</evidence>
<dbReference type="EMBL" id="KJ769134">
    <property type="protein sequence ID" value="AID69658.1"/>
    <property type="molecule type" value="Genomic_DNA"/>
</dbReference>
<keyword evidence="1 5" id="KW-0808">Transferase</keyword>
<protein>
    <submittedName>
        <fullName evidence="5">Thiosulfate sulfurtransferase</fullName>
    </submittedName>
</protein>
<dbReference type="InterPro" id="IPR036873">
    <property type="entry name" value="Rhodanese-like_dom_sf"/>
</dbReference>
<keyword evidence="2" id="KW-0677">Repeat</keyword>
<dbReference type="SMART" id="SM00450">
    <property type="entry name" value="RHOD"/>
    <property type="match status" value="2"/>
</dbReference>
<dbReference type="PANTHER" id="PTHR11364">
    <property type="entry name" value="THIOSULFATE SULFERTANSFERASE"/>
    <property type="match status" value="1"/>
</dbReference>
<name>A0A068FW71_9ZZZZ</name>
<dbReference type="Gene3D" id="3.40.250.10">
    <property type="entry name" value="Rhodanese-like domain"/>
    <property type="match status" value="2"/>
</dbReference>
<dbReference type="CDD" id="cd01448">
    <property type="entry name" value="TST_Repeat_1"/>
    <property type="match status" value="1"/>
</dbReference>
<evidence type="ECO:0000256" key="3">
    <source>
        <dbReference type="SAM" id="MobiDB-lite"/>
    </source>
</evidence>
<dbReference type="Pfam" id="PF00581">
    <property type="entry name" value="Rhodanese"/>
    <property type="match status" value="2"/>
</dbReference>